<dbReference type="RefSeq" id="XP_058342139.1">
    <property type="nucleotide sequence ID" value="XM_058487062.1"/>
</dbReference>
<feature type="region of interest" description="Disordered" evidence="11">
    <location>
        <begin position="712"/>
        <end position="736"/>
    </location>
</feature>
<evidence type="ECO:0000256" key="8">
    <source>
        <dbReference type="ARBA" id="ARBA00047899"/>
    </source>
</evidence>
<dbReference type="Gene3D" id="3.30.200.20">
    <property type="entry name" value="Phosphorylase Kinase, domain 1"/>
    <property type="match status" value="2"/>
</dbReference>
<dbReference type="SUPFAM" id="SSF56112">
    <property type="entry name" value="Protein kinase-like (PK-like)"/>
    <property type="match status" value="1"/>
</dbReference>
<keyword evidence="4" id="KW-0808">Transferase</keyword>
<dbReference type="CDD" id="cd05611">
    <property type="entry name" value="STKc_Rim15_like"/>
    <property type="match status" value="1"/>
</dbReference>
<feature type="compositionally biased region" description="Pro residues" evidence="11">
    <location>
        <begin position="2191"/>
        <end position="2201"/>
    </location>
</feature>
<feature type="region of interest" description="Disordered" evidence="11">
    <location>
        <begin position="2156"/>
        <end position="2313"/>
    </location>
</feature>
<feature type="region of interest" description="Disordered" evidence="11">
    <location>
        <begin position="314"/>
        <end position="346"/>
    </location>
</feature>
<dbReference type="Pfam" id="PF00069">
    <property type="entry name" value="Pkinase"/>
    <property type="match status" value="2"/>
</dbReference>
<feature type="domain" description="AGC-kinase C-terminal" evidence="14">
    <location>
        <begin position="1997"/>
        <end position="2112"/>
    </location>
</feature>
<feature type="region of interest" description="Disordered" evidence="11">
    <location>
        <begin position="269"/>
        <end position="288"/>
    </location>
</feature>
<dbReference type="EC" id="2.7.11.1" evidence="1"/>
<feature type="region of interest" description="Disordered" evidence="11">
    <location>
        <begin position="650"/>
        <end position="691"/>
    </location>
</feature>
<feature type="domain" description="Protein kinase" evidence="12">
    <location>
        <begin position="1605"/>
        <end position="1996"/>
    </location>
</feature>
<dbReference type="PROSITE" id="PS00108">
    <property type="entry name" value="PROTEIN_KINASE_ST"/>
    <property type="match status" value="1"/>
</dbReference>
<evidence type="ECO:0000313" key="15">
    <source>
        <dbReference type="EMBL" id="KAJ8657226.1"/>
    </source>
</evidence>
<feature type="compositionally biased region" description="Polar residues" evidence="11">
    <location>
        <begin position="159"/>
        <end position="169"/>
    </location>
</feature>
<dbReference type="GO" id="GO:0005634">
    <property type="term" value="C:nucleus"/>
    <property type="evidence" value="ECO:0007669"/>
    <property type="project" value="TreeGrafter"/>
</dbReference>
<feature type="region of interest" description="Disordered" evidence="11">
    <location>
        <begin position="999"/>
        <end position="1052"/>
    </location>
</feature>
<dbReference type="SMART" id="SM00220">
    <property type="entry name" value="S_TKc"/>
    <property type="match status" value="1"/>
</dbReference>
<name>A0AAD7V2B4_9FUNG</name>
<dbReference type="Pfam" id="PF00072">
    <property type="entry name" value="Response_reg"/>
    <property type="match status" value="1"/>
</dbReference>
<evidence type="ECO:0000256" key="10">
    <source>
        <dbReference type="PROSITE-ProRule" id="PRU00169"/>
    </source>
</evidence>
<dbReference type="SUPFAM" id="SSF52172">
    <property type="entry name" value="CheY-like"/>
    <property type="match status" value="1"/>
</dbReference>
<feature type="compositionally biased region" description="Low complexity" evidence="11">
    <location>
        <begin position="1822"/>
        <end position="1834"/>
    </location>
</feature>
<dbReference type="InterPro" id="IPR001789">
    <property type="entry name" value="Sig_transdc_resp-reg_receiver"/>
</dbReference>
<accession>A0AAD7V2B4</accession>
<dbReference type="InterPro" id="IPR000961">
    <property type="entry name" value="AGC-kinase_C"/>
</dbReference>
<feature type="compositionally biased region" description="Gly residues" evidence="11">
    <location>
        <begin position="652"/>
        <end position="662"/>
    </location>
</feature>
<feature type="compositionally biased region" description="Acidic residues" evidence="11">
    <location>
        <begin position="820"/>
        <end position="838"/>
    </location>
</feature>
<feature type="compositionally biased region" description="Low complexity" evidence="11">
    <location>
        <begin position="199"/>
        <end position="220"/>
    </location>
</feature>
<feature type="compositionally biased region" description="Basic and acidic residues" evidence="11">
    <location>
        <begin position="1491"/>
        <end position="1501"/>
    </location>
</feature>
<feature type="region of interest" description="Disordered" evidence="11">
    <location>
        <begin position="1"/>
        <end position="256"/>
    </location>
</feature>
<keyword evidence="2" id="KW-0723">Serine/threonine-protein kinase</keyword>
<dbReference type="InterPro" id="IPR000719">
    <property type="entry name" value="Prot_kinase_dom"/>
</dbReference>
<feature type="compositionally biased region" description="Low complexity" evidence="11">
    <location>
        <begin position="2202"/>
        <end position="2211"/>
    </location>
</feature>
<comment type="catalytic activity">
    <reaction evidence="9">
        <text>L-seryl-[protein] + ATP = O-phospho-L-seryl-[protein] + ADP + H(+)</text>
        <dbReference type="Rhea" id="RHEA:17989"/>
        <dbReference type="Rhea" id="RHEA-COMP:9863"/>
        <dbReference type="Rhea" id="RHEA-COMP:11604"/>
        <dbReference type="ChEBI" id="CHEBI:15378"/>
        <dbReference type="ChEBI" id="CHEBI:29999"/>
        <dbReference type="ChEBI" id="CHEBI:30616"/>
        <dbReference type="ChEBI" id="CHEBI:83421"/>
        <dbReference type="ChEBI" id="CHEBI:456216"/>
        <dbReference type="EC" id="2.7.11.1"/>
    </reaction>
</comment>
<keyword evidence="7" id="KW-0067">ATP-binding</keyword>
<feature type="compositionally biased region" description="Low complexity" evidence="11">
    <location>
        <begin position="139"/>
        <end position="158"/>
    </location>
</feature>
<dbReference type="InterPro" id="IPR011009">
    <property type="entry name" value="Kinase-like_dom_sf"/>
</dbReference>
<dbReference type="Proteomes" id="UP001234581">
    <property type="component" value="Unassembled WGS sequence"/>
</dbReference>
<feature type="region of interest" description="Disordered" evidence="11">
    <location>
        <begin position="609"/>
        <end position="637"/>
    </location>
</feature>
<dbReference type="InterPro" id="IPR050236">
    <property type="entry name" value="Ser_Thr_kinase_AGC"/>
</dbReference>
<dbReference type="FunFam" id="1.10.510.10:FF:000340">
    <property type="entry name" value="Serine threonine protein kinase"/>
    <property type="match status" value="1"/>
</dbReference>
<dbReference type="PROSITE" id="PS50110">
    <property type="entry name" value="RESPONSE_REGULATORY"/>
    <property type="match status" value="1"/>
</dbReference>
<feature type="compositionally biased region" description="Polar residues" evidence="11">
    <location>
        <begin position="2235"/>
        <end position="2251"/>
    </location>
</feature>
<evidence type="ECO:0000313" key="16">
    <source>
        <dbReference type="Proteomes" id="UP001234581"/>
    </source>
</evidence>
<dbReference type="PANTHER" id="PTHR24356:SF1">
    <property type="entry name" value="SERINE_THREONINE-PROTEIN KINASE GREATWALL"/>
    <property type="match status" value="1"/>
</dbReference>
<feature type="region of interest" description="Disordered" evidence="11">
    <location>
        <begin position="1205"/>
        <end position="1235"/>
    </location>
</feature>
<feature type="region of interest" description="Disordered" evidence="11">
    <location>
        <begin position="1470"/>
        <end position="1597"/>
    </location>
</feature>
<evidence type="ECO:0000259" key="12">
    <source>
        <dbReference type="PROSITE" id="PS50011"/>
    </source>
</evidence>
<dbReference type="EMBL" id="JARTCD010000033">
    <property type="protein sequence ID" value="KAJ8657226.1"/>
    <property type="molecule type" value="Genomic_DNA"/>
</dbReference>
<dbReference type="InterPro" id="IPR008271">
    <property type="entry name" value="Ser/Thr_kinase_AS"/>
</dbReference>
<feature type="compositionally biased region" description="Basic residues" evidence="11">
    <location>
        <begin position="1520"/>
        <end position="1535"/>
    </location>
</feature>
<evidence type="ECO:0000256" key="1">
    <source>
        <dbReference type="ARBA" id="ARBA00012513"/>
    </source>
</evidence>
<feature type="compositionally biased region" description="Low complexity" evidence="11">
    <location>
        <begin position="78"/>
        <end position="93"/>
    </location>
</feature>
<dbReference type="SMART" id="SM00448">
    <property type="entry name" value="REC"/>
    <property type="match status" value="1"/>
</dbReference>
<feature type="compositionally biased region" description="Polar residues" evidence="11">
    <location>
        <begin position="1014"/>
        <end position="1023"/>
    </location>
</feature>
<dbReference type="FunFam" id="3.30.200.20:FF:001008">
    <property type="entry name" value="Serine/threonine-protein kinase cek1"/>
    <property type="match status" value="1"/>
</dbReference>
<feature type="domain" description="Response regulatory" evidence="13">
    <location>
        <begin position="2319"/>
        <end position="2434"/>
    </location>
</feature>
<evidence type="ECO:0000256" key="3">
    <source>
        <dbReference type="ARBA" id="ARBA00022553"/>
    </source>
</evidence>
<dbReference type="PROSITE" id="PS50011">
    <property type="entry name" value="PROTEIN_KINASE_DOM"/>
    <property type="match status" value="1"/>
</dbReference>
<dbReference type="PANTHER" id="PTHR24356">
    <property type="entry name" value="SERINE/THREONINE-PROTEIN KINASE"/>
    <property type="match status" value="1"/>
</dbReference>
<dbReference type="Gene3D" id="3.30.450.20">
    <property type="entry name" value="PAS domain"/>
    <property type="match status" value="1"/>
</dbReference>
<evidence type="ECO:0000256" key="7">
    <source>
        <dbReference type="ARBA" id="ARBA00022840"/>
    </source>
</evidence>
<feature type="compositionally biased region" description="Pro residues" evidence="11">
    <location>
        <begin position="1587"/>
        <end position="1597"/>
    </location>
</feature>
<dbReference type="GO" id="GO:0000160">
    <property type="term" value="P:phosphorelay signal transduction system"/>
    <property type="evidence" value="ECO:0007669"/>
    <property type="project" value="InterPro"/>
</dbReference>
<comment type="caution">
    <text evidence="15">The sequence shown here is derived from an EMBL/GenBank/DDBJ whole genome shotgun (WGS) entry which is preliminary data.</text>
</comment>
<proteinExistence type="predicted"/>
<feature type="compositionally biased region" description="Low complexity" evidence="11">
    <location>
        <begin position="230"/>
        <end position="243"/>
    </location>
</feature>
<dbReference type="GO" id="GO:0005737">
    <property type="term" value="C:cytoplasm"/>
    <property type="evidence" value="ECO:0007669"/>
    <property type="project" value="TreeGrafter"/>
</dbReference>
<feature type="compositionally biased region" description="Polar residues" evidence="11">
    <location>
        <begin position="99"/>
        <end position="127"/>
    </location>
</feature>
<comment type="catalytic activity">
    <reaction evidence="8">
        <text>L-threonyl-[protein] + ATP = O-phospho-L-threonyl-[protein] + ADP + H(+)</text>
        <dbReference type="Rhea" id="RHEA:46608"/>
        <dbReference type="Rhea" id="RHEA-COMP:11060"/>
        <dbReference type="Rhea" id="RHEA-COMP:11605"/>
        <dbReference type="ChEBI" id="CHEBI:15378"/>
        <dbReference type="ChEBI" id="CHEBI:30013"/>
        <dbReference type="ChEBI" id="CHEBI:30616"/>
        <dbReference type="ChEBI" id="CHEBI:61977"/>
        <dbReference type="ChEBI" id="CHEBI:456216"/>
        <dbReference type="EC" id="2.7.11.1"/>
    </reaction>
</comment>
<keyword evidence="5" id="KW-0547">Nucleotide-binding</keyword>
<gene>
    <name evidence="15" type="ORF">O0I10_007042</name>
</gene>
<dbReference type="GeneID" id="83214451"/>
<reference evidence="15 16" key="1">
    <citation type="submission" date="2023-03" db="EMBL/GenBank/DDBJ databases">
        <title>Genome sequence of Lichtheimia ornata CBS 291.66.</title>
        <authorList>
            <person name="Mohabir J.T."/>
            <person name="Shea T.P."/>
            <person name="Kurbessoian T."/>
            <person name="Berby B."/>
            <person name="Fontaine J."/>
            <person name="Livny J."/>
            <person name="Gnirke A."/>
            <person name="Stajich J.E."/>
            <person name="Cuomo C.A."/>
        </authorList>
    </citation>
    <scope>NUCLEOTIDE SEQUENCE [LARGE SCALE GENOMIC DNA]</scope>
    <source>
        <strain evidence="15">CBS 291.66</strain>
    </source>
</reference>
<dbReference type="SUPFAM" id="SSF55785">
    <property type="entry name" value="PYP-like sensor domain (PAS domain)"/>
    <property type="match status" value="1"/>
</dbReference>
<evidence type="ECO:0000259" key="13">
    <source>
        <dbReference type="PROSITE" id="PS50110"/>
    </source>
</evidence>
<evidence type="ECO:0000256" key="5">
    <source>
        <dbReference type="ARBA" id="ARBA00022741"/>
    </source>
</evidence>
<keyword evidence="3 10" id="KW-0597">Phosphoprotein</keyword>
<feature type="region of interest" description="Disordered" evidence="11">
    <location>
        <begin position="816"/>
        <end position="841"/>
    </location>
</feature>
<evidence type="ECO:0000256" key="11">
    <source>
        <dbReference type="SAM" id="MobiDB-lite"/>
    </source>
</evidence>
<feature type="compositionally biased region" description="Low complexity" evidence="11">
    <location>
        <begin position="1539"/>
        <end position="1562"/>
    </location>
</feature>
<sequence>MESSSSQRQQQQPTPIKQQPPSKVRSVPIPQPLLVKRRSSRTSLSSCDEWADATASCQSPNVLSMTPARPNPPSSHNSSLQPPLTTKSSSPSLIAKAVSTASRNNSLKGSSSMKQQSNDLTVVTQQLAMDDKGALDDGSNNSNSSSSSTNNVSVSGGTRSPQHKQQGNKYASPPVGSAGRYRLKTKHASLIDATAAGISPSSPSSSPTGTTSSSPSTPLSVPERRLKDVTTSTTTTTTSTSSSPRRSGSLSRLKDDPWDWHHQQKMIWPHSFSSSSGSSGAGERARTASISSIATEDDFPFYYQPLQLPSTAIKGKSAAVRRNKQGADTTHARSNSGSTADSDTNDKIPAYRLSLHSLMQRQLSNKSNNKANDDEHESTTYLDADKDVVEMDLDAINHNNNNNNEASSYDPCIAYDGGNGMDGAFENLSPLYPALVLAANSYSCFGSDSVQHVLRRDLNDDTTMLRNMATFGENDIDHQRFEDDMFAKRLYIARMTKLQRWKHTGTGEMPKLPSSSLPPPPVSSIPMTYCRSATATLINPHHHPTTDWTMQHPLDLDEMPWTDWTTYLVLDDYQPCTRDLILHKLLPWWGNVNANVKQYAERQRQVAFHNNNHRRHWPGNEKSSTDSTLRRRKQRSLSVDVTDLARRLTLLGGNGGGGGGGGPPLPTANSNVTSPMVIPTSKEERSGSLVSTTSVLSTSTCATVGSPLRQCFRPPSYSNDDGGHPSLKPNSASPAAADMAMGGSGFSYQTEYLRTSGDLFGVPDRASEDKAAVRARQSIKSRLQCAKSMCDNILLNVMHELNLFVEEGLRYGDAEQALQDNDDEDDDEIKEDDEEETMDTSSAMMSDTMLLHDMQQQQENDQHHHHAMNTASDPINTPALAMIAEDSYSPTPFILTLQELVGLAQKILSTPLDVFLSEPQKYTALVQSIQSLGVEWEQHLEWPCRKLYVRLLVGVAAFNRAIEWWEAERRFWSAAWPNSTTPSEQQDHERAINSKEDDMDLFTSNNNNNNSTNVPSSRCSSTAPVDLEEEGDIRNDGDSEGEEDQQSSESEMNLKQLQEAIDRGQMHTIVMEIGLDADTIQYISPIWHNVTGMDIDRVIGTKISRMLAEEDMDVFEAATSELLDDDSRTVEIQFTVIRQDQSAANVILEGKGMLMHDHVTGEPSHTMWAVKPRGSSSSMNDTTAEQQSASTSAFSRESIIFGGGDEQQNSCATISNTRSRSHSEPASEMKEEGEDSAMAMRRAISHGGVPVSESLLASPSCLLELPPVLCHICERWVVVAFFEQHAELCVEVHRTEMDVIICNDNLKEATYHVQQLLEALESPDNGPTAADIKEEEKNNESSDSIFGDCLPVEEQDPLELQESERAVYKSLLEILDVAFGIPTPGTDEFDQDQKWRDAMIEILYWRPPHVDDSELTSLIRDVEALTKAKVEAVNRMQDRLDYNERVRAEYQGRMNEREGWTEFVSEEGTAITSGDSNNATNTTAKQQQNEASDKPIKEKAVKKSLIGRFKQWKSKSVSRLTRRQQQRKRKAKTRHTPPSSSSSSGYRQQQQQQHNRQQNQLQTPTRLDVNNNPSKVKSEALGRSPTSPLPAPITPRPSLPSITDFDIIKPISKGAFGSVFLAKKRTTGDYYAIKFLKKSDMIAKNQVTNVKSERMILMTQTDSPFVTKLYYTFQSKDYLYLVLEYLNGGDCSALIKMLGGLPHEWARNYLAEVTLGLAYLHSNNIVHRDLKPDNLLIDQKGHIKLTDFGLSRIGFLDRRVRDELSSSNSTFEHPQPHSPAPSRSGTPPQSPAVLDDGTLSANLYRPSYFNLLFDRERRRGSMASSATSGDGSSTPVTDFTPSLTRCDTGSTQPQQRHRSSTGYSSNFGGIATPGIITPGYMHPERMRRQEASTVGAVGTPDYLAPESILGTKQDARVDWWALGVICYEFIYGFPPFHAETADKVFENILSRRIEWHEDVIELPAETRDFIERLLSVDPEKRLGSNGAEEVKGHPFFKDIEWDTLLSQSPSFVPNPVNAEDTDYFDARGAVMIDPEMKDMGGREELTCAAKEQVERAKAIIQEQNPEKLTSIGGNHINAKSGGQSVGEADLSMYRDDFGTFVYKNLPMLEKANESAIRKIRQDSIAVGGNGGRSLPAILSRKKGLGKRGSIFDLDLQQQQPQQRQSISFPNTPHSLSPSSSAKVTPRKSVDHPPPPPPPPPSTSSLPASSQPLMIKKSSWLPHRARSASSPGGGKSNASLRKQQHQSLSESYPTPPLEEQQQQFSSPTMVASTTTTDMSDLIFSIADPPPAPHPLEKSIPLPPSSSSSTSANNAPRKTLDCLVADDNPINCKILETILTMLGCRCVIVRNGAQAIRCAMGDDVQFDLIFMDIRMPIIDGETASRMIKSTQNINQQTPIIAVTAYERSAQHAGSFDDILLKPLNQSMVLQQLRQFYPSTRSRKPSSVFSSSSLAAIKSKSLKA</sequence>
<feature type="modified residue" description="4-aspartylphosphate" evidence="10">
    <location>
        <position position="2370"/>
    </location>
</feature>
<feature type="compositionally biased region" description="Polar residues" evidence="11">
    <location>
        <begin position="2165"/>
        <end position="2182"/>
    </location>
</feature>
<dbReference type="Gene3D" id="3.40.50.2300">
    <property type="match status" value="1"/>
</dbReference>
<organism evidence="15 16">
    <name type="scientific">Lichtheimia ornata</name>
    <dbReference type="NCBI Taxonomy" id="688661"/>
    <lineage>
        <taxon>Eukaryota</taxon>
        <taxon>Fungi</taxon>
        <taxon>Fungi incertae sedis</taxon>
        <taxon>Mucoromycota</taxon>
        <taxon>Mucoromycotina</taxon>
        <taxon>Mucoromycetes</taxon>
        <taxon>Mucorales</taxon>
        <taxon>Lichtheimiaceae</taxon>
        <taxon>Lichtheimia</taxon>
    </lineage>
</organism>
<feature type="compositionally biased region" description="Low complexity" evidence="11">
    <location>
        <begin position="1003"/>
        <end position="1013"/>
    </location>
</feature>
<dbReference type="InterPro" id="IPR035965">
    <property type="entry name" value="PAS-like_dom_sf"/>
</dbReference>
<feature type="compositionally biased region" description="Polar residues" evidence="11">
    <location>
        <begin position="1835"/>
        <end position="1867"/>
    </location>
</feature>
<feature type="compositionally biased region" description="Polar residues" evidence="11">
    <location>
        <begin position="1206"/>
        <end position="1218"/>
    </location>
</feature>
<feature type="compositionally biased region" description="Polar residues" evidence="11">
    <location>
        <begin position="1470"/>
        <end position="1490"/>
    </location>
</feature>
<feature type="compositionally biased region" description="Low complexity" evidence="11">
    <location>
        <begin position="1"/>
        <end position="22"/>
    </location>
</feature>
<dbReference type="GO" id="GO:1901992">
    <property type="term" value="P:positive regulation of mitotic cell cycle phase transition"/>
    <property type="evidence" value="ECO:0007669"/>
    <property type="project" value="UniProtKB-ARBA"/>
</dbReference>
<dbReference type="Gene3D" id="1.10.510.10">
    <property type="entry name" value="Transferase(Phosphotransferase) domain 1"/>
    <property type="match status" value="2"/>
</dbReference>
<protein>
    <recommendedName>
        <fullName evidence="1">non-specific serine/threonine protein kinase</fullName>
        <ecNumber evidence="1">2.7.11.1</ecNumber>
    </recommendedName>
</protein>
<keyword evidence="6" id="KW-0418">Kinase</keyword>
<feature type="region of interest" description="Disordered" evidence="11">
    <location>
        <begin position="1822"/>
        <end position="1868"/>
    </location>
</feature>
<dbReference type="GO" id="GO:0005524">
    <property type="term" value="F:ATP binding"/>
    <property type="evidence" value="ECO:0007669"/>
    <property type="project" value="UniProtKB-KW"/>
</dbReference>
<evidence type="ECO:0000256" key="9">
    <source>
        <dbReference type="ARBA" id="ARBA00048679"/>
    </source>
</evidence>
<evidence type="ECO:0000256" key="4">
    <source>
        <dbReference type="ARBA" id="ARBA00022679"/>
    </source>
</evidence>
<dbReference type="CDD" id="cd17546">
    <property type="entry name" value="REC_hyHK_CKI1_RcsC-like"/>
    <property type="match status" value="1"/>
</dbReference>
<feature type="region of interest" description="Disordered" evidence="11">
    <location>
        <begin position="1766"/>
        <end position="1797"/>
    </location>
</feature>
<feature type="compositionally biased region" description="Low complexity" evidence="11">
    <location>
        <begin position="271"/>
        <end position="282"/>
    </location>
</feature>
<feature type="compositionally biased region" description="Polar residues" evidence="11">
    <location>
        <begin position="326"/>
        <end position="342"/>
    </location>
</feature>
<evidence type="ECO:0000256" key="6">
    <source>
        <dbReference type="ARBA" id="ARBA00022777"/>
    </source>
</evidence>
<dbReference type="InterPro" id="IPR011006">
    <property type="entry name" value="CheY-like_superfamily"/>
</dbReference>
<evidence type="ECO:0000256" key="2">
    <source>
        <dbReference type="ARBA" id="ARBA00022527"/>
    </source>
</evidence>
<dbReference type="GO" id="GO:0004674">
    <property type="term" value="F:protein serine/threonine kinase activity"/>
    <property type="evidence" value="ECO:0007669"/>
    <property type="project" value="UniProtKB-KW"/>
</dbReference>
<feature type="compositionally biased region" description="Polar residues" evidence="11">
    <location>
        <begin position="55"/>
        <end position="64"/>
    </location>
</feature>
<feature type="compositionally biased region" description="Polar residues" evidence="11">
    <location>
        <begin position="1563"/>
        <end position="1575"/>
    </location>
</feature>
<dbReference type="PROSITE" id="PS51285">
    <property type="entry name" value="AGC_KINASE_CTER"/>
    <property type="match status" value="1"/>
</dbReference>
<feature type="compositionally biased region" description="Polar residues" evidence="11">
    <location>
        <begin position="2258"/>
        <end position="2277"/>
    </location>
</feature>
<evidence type="ECO:0000259" key="14">
    <source>
        <dbReference type="PROSITE" id="PS51285"/>
    </source>
</evidence>
<keyword evidence="16" id="KW-1185">Reference proteome</keyword>
<feature type="compositionally biased region" description="Basic and acidic residues" evidence="11">
    <location>
        <begin position="1221"/>
        <end position="1230"/>
    </location>
</feature>